<dbReference type="SMART" id="SM00129">
    <property type="entry name" value="KISc"/>
    <property type="match status" value="1"/>
</dbReference>
<feature type="region of interest" description="Disordered" evidence="9">
    <location>
        <begin position="759"/>
        <end position="786"/>
    </location>
</feature>
<dbReference type="EMBL" id="DS022300">
    <property type="protein sequence ID" value="OAJ36566.1"/>
    <property type="molecule type" value="Genomic_DNA"/>
</dbReference>
<keyword evidence="3 7" id="KW-0067">ATP-binding</keyword>
<dbReference type="eggNOG" id="KOG0242">
    <property type="taxonomic scope" value="Eukaryota"/>
</dbReference>
<dbReference type="PROSITE" id="PS00411">
    <property type="entry name" value="KINESIN_MOTOR_1"/>
    <property type="match status" value="1"/>
</dbReference>
<dbReference type="SUPFAM" id="SSF52540">
    <property type="entry name" value="P-loop containing nucleoside triphosphate hydrolases"/>
    <property type="match status" value="1"/>
</dbReference>
<dbReference type="InterPro" id="IPR027417">
    <property type="entry name" value="P-loop_NTPase"/>
</dbReference>
<dbReference type="GO" id="GO:0003777">
    <property type="term" value="F:microtubule motor activity"/>
    <property type="evidence" value="ECO:0007669"/>
    <property type="project" value="InterPro"/>
</dbReference>
<feature type="domain" description="Kinesin motor" evidence="10">
    <location>
        <begin position="28"/>
        <end position="392"/>
    </location>
</feature>
<evidence type="ECO:0000259" key="10">
    <source>
        <dbReference type="PROSITE" id="PS50067"/>
    </source>
</evidence>
<dbReference type="PROSITE" id="PS50067">
    <property type="entry name" value="KINESIN_MOTOR_2"/>
    <property type="match status" value="1"/>
</dbReference>
<comment type="similarity">
    <text evidence="6">Belongs to the TRAFAC class myosin-kinesin ATPase superfamily. Kinesin family. KIN-8 subfamily.</text>
</comment>
<dbReference type="InterPro" id="IPR019821">
    <property type="entry name" value="Kinesin_motor_CS"/>
</dbReference>
<keyword evidence="5 7" id="KW-0505">Motor protein</keyword>
<organism evidence="11 12">
    <name type="scientific">Batrachochytrium dendrobatidis (strain JEL423)</name>
    <dbReference type="NCBI Taxonomy" id="403673"/>
    <lineage>
        <taxon>Eukaryota</taxon>
        <taxon>Fungi</taxon>
        <taxon>Fungi incertae sedis</taxon>
        <taxon>Chytridiomycota</taxon>
        <taxon>Chytridiomycota incertae sedis</taxon>
        <taxon>Chytridiomycetes</taxon>
        <taxon>Rhizophydiales</taxon>
        <taxon>Rhizophydiales incertae sedis</taxon>
        <taxon>Batrachochytrium</taxon>
    </lineage>
</organism>
<evidence type="ECO:0000256" key="2">
    <source>
        <dbReference type="ARBA" id="ARBA00022741"/>
    </source>
</evidence>
<dbReference type="AlphaFoldDB" id="A0A177W9V8"/>
<dbReference type="InterPro" id="IPR027640">
    <property type="entry name" value="Kinesin-like_fam"/>
</dbReference>
<gene>
    <name evidence="11" type="ORF">BDEG_20729</name>
</gene>
<proteinExistence type="inferred from homology"/>
<dbReference type="PANTHER" id="PTHR47968:SF13">
    <property type="entry name" value="KINESIN-LIKE PROTEIN KIF19 ISOFORM X1"/>
    <property type="match status" value="1"/>
</dbReference>
<dbReference type="GO" id="GO:0007018">
    <property type="term" value="P:microtubule-based movement"/>
    <property type="evidence" value="ECO:0007669"/>
    <property type="project" value="InterPro"/>
</dbReference>
<dbReference type="InterPro" id="IPR001752">
    <property type="entry name" value="Kinesin_motor_dom"/>
</dbReference>
<sequence>MVMDRGIEAESAAASTGNSTESSAPSSSITVLVRVRPLLSGESGSNSSVSAEHSKKSSFLSDIIGEPSQTHARIITVLDEHTLIFDPKNPNANSAAQRRYTHHSRRNKEYRYSFDRVLDEQTSQQQLFEVSSKPLIDYVLDGYNATVFAYGATGCGKTHTITGSQSDPGIIPKTVQELFSRLKTLESDMNYTTDASISYLEVYNETIKDLLSPGPPLDLREDNSRVIVAGLSEHTPATINQVMDLLLRGNEHRTKAPTLANAVSSRSHAVLQIHLRYRDKSPSGVATVKVSTLSIIDLAGSERASVTKNTGDRLLEGANINRSLLSLGNCINALCSDRPNHIPYRDSKLTRLLKFSLGGNCKVVMIANISPATIHYEETHNTLKYANRAKNIKTKLVQNTLEINAHIGQYPKIIEALRAELALLRSSQSLAPISNSIQSPLHGTSTVSNDRVYIRLIKKADDLVAKFESIQTSMTTFETRMACNESLMKIFKSLAFSLSKIFQLPTRYISCVMDRIDQLHSENAMLWHNIDQSKNACERYITSLEELHNHRRLQSPLLRERLTLDVSTRLTQVQLRLVACQRAVFEESNKTISDLLFRIMQLNTDIMTSVFDMSGVANSTAFLQHIDAFISAEISIAPLAESLIDKTADATTLNSNNLGLTTNAIQLVEYESCTEDNESICSDTSSIFDQSTNSIFEHNQEYEEDTAFDLQAPLLDQLFSSVKDSSTIETGSKLFLPPLQDMDSDMHRMQLASAKLIQDTDDEASCHHRSADTTDEGDDANSIDPVLTTPLPLSVLRVRSQQLKTYTESDHDRDATPMAKHRIRHHNMTENPANQVCTPSTVKLGGDISVSVNKEKAQSDCLNPDSIRITPIRREHRRKMRQSLIPILRPAAPRLVPENKPMQHLSDHNDGSTQSLIVSTAAAEMVVQTLGDLVGSGSIQPDNHKMAGKENLTLNKPLKKRASPNDASTTSSLRVSRRKHLK</sequence>
<keyword evidence="4" id="KW-0175">Coiled coil</keyword>
<reference evidence="11 12" key="1">
    <citation type="submission" date="2006-10" db="EMBL/GenBank/DDBJ databases">
        <title>The Genome Sequence of Batrachochytrium dendrobatidis JEL423.</title>
        <authorList>
            <consortium name="The Broad Institute Genome Sequencing Platform"/>
            <person name="Birren B."/>
            <person name="Lander E."/>
            <person name="Galagan J."/>
            <person name="Cuomo C."/>
            <person name="Devon K."/>
            <person name="Jaffe D."/>
            <person name="Butler J."/>
            <person name="Alvarez P."/>
            <person name="Gnerre S."/>
            <person name="Grabherr M."/>
            <person name="Kleber M."/>
            <person name="Mauceli E."/>
            <person name="Brockman W."/>
            <person name="Young S."/>
            <person name="LaButti K."/>
            <person name="Sykes S."/>
            <person name="DeCaprio D."/>
            <person name="Crawford M."/>
            <person name="Koehrsen M."/>
            <person name="Engels R."/>
            <person name="Montgomery P."/>
            <person name="Pearson M."/>
            <person name="Howarth C."/>
            <person name="Larson L."/>
            <person name="White J."/>
            <person name="O'Leary S."/>
            <person name="Kodira C."/>
            <person name="Zeng Q."/>
            <person name="Yandava C."/>
            <person name="Alvarado L."/>
            <person name="Longcore J."/>
            <person name="James T."/>
        </authorList>
    </citation>
    <scope>NUCLEOTIDE SEQUENCE [LARGE SCALE GENOMIC DNA]</scope>
    <source>
        <strain evidence="11 12">JEL423</strain>
    </source>
</reference>
<evidence type="ECO:0000313" key="12">
    <source>
        <dbReference type="Proteomes" id="UP000077115"/>
    </source>
</evidence>
<accession>A0A177W9V8</accession>
<evidence type="ECO:0000256" key="5">
    <source>
        <dbReference type="ARBA" id="ARBA00023175"/>
    </source>
</evidence>
<dbReference type="FunFam" id="3.40.850.10:FF:000054">
    <property type="entry name" value="Kinesin-like protein"/>
    <property type="match status" value="1"/>
</dbReference>
<evidence type="ECO:0000313" key="11">
    <source>
        <dbReference type="EMBL" id="OAJ36566.1"/>
    </source>
</evidence>
<protein>
    <recommendedName>
        <fullName evidence="8">Kinesin-like protein</fullName>
    </recommendedName>
</protein>
<feature type="region of interest" description="Disordered" evidence="9">
    <location>
        <begin position="1"/>
        <end position="28"/>
    </location>
</feature>
<dbReference type="VEuPathDB" id="FungiDB:BDEG_20729"/>
<dbReference type="Gene3D" id="3.40.850.10">
    <property type="entry name" value="Kinesin motor domain"/>
    <property type="match status" value="1"/>
</dbReference>
<feature type="region of interest" description="Disordered" evidence="9">
    <location>
        <begin position="938"/>
        <end position="982"/>
    </location>
</feature>
<feature type="compositionally biased region" description="Low complexity" evidence="9">
    <location>
        <begin position="15"/>
        <end position="28"/>
    </location>
</feature>
<evidence type="ECO:0000256" key="3">
    <source>
        <dbReference type="ARBA" id="ARBA00022840"/>
    </source>
</evidence>
<evidence type="ECO:0000256" key="8">
    <source>
        <dbReference type="RuleBase" id="RU000394"/>
    </source>
</evidence>
<evidence type="ECO:0000256" key="1">
    <source>
        <dbReference type="ARBA" id="ARBA00022701"/>
    </source>
</evidence>
<dbReference type="PRINTS" id="PR00380">
    <property type="entry name" value="KINESINHEAVY"/>
</dbReference>
<dbReference type="GO" id="GO:0005524">
    <property type="term" value="F:ATP binding"/>
    <property type="evidence" value="ECO:0007669"/>
    <property type="project" value="UniProtKB-UniRule"/>
</dbReference>
<name>A0A177W9V8_BATDL</name>
<evidence type="ECO:0000256" key="4">
    <source>
        <dbReference type="ARBA" id="ARBA00023054"/>
    </source>
</evidence>
<dbReference type="STRING" id="403673.A0A177W9V8"/>
<feature type="compositionally biased region" description="Polar residues" evidence="9">
    <location>
        <begin position="965"/>
        <end position="974"/>
    </location>
</feature>
<dbReference type="Proteomes" id="UP000077115">
    <property type="component" value="Unassembled WGS sequence"/>
</dbReference>
<dbReference type="PANTHER" id="PTHR47968">
    <property type="entry name" value="CENTROMERE PROTEIN E"/>
    <property type="match status" value="1"/>
</dbReference>
<evidence type="ECO:0000256" key="9">
    <source>
        <dbReference type="SAM" id="MobiDB-lite"/>
    </source>
</evidence>
<dbReference type="InterPro" id="IPR036961">
    <property type="entry name" value="Kinesin_motor_dom_sf"/>
</dbReference>
<keyword evidence="2 7" id="KW-0547">Nucleotide-binding</keyword>
<evidence type="ECO:0000256" key="6">
    <source>
        <dbReference type="ARBA" id="ARBA00060769"/>
    </source>
</evidence>
<dbReference type="GO" id="GO:0008017">
    <property type="term" value="F:microtubule binding"/>
    <property type="evidence" value="ECO:0007669"/>
    <property type="project" value="InterPro"/>
</dbReference>
<dbReference type="Pfam" id="PF00225">
    <property type="entry name" value="Kinesin"/>
    <property type="match status" value="1"/>
</dbReference>
<reference evidence="11 12" key="2">
    <citation type="submission" date="2016-05" db="EMBL/GenBank/DDBJ databases">
        <title>Lineage-specific infection strategies underlie the spectrum of fungal disease in amphibians.</title>
        <authorList>
            <person name="Cuomo C.A."/>
            <person name="Farrer R.A."/>
            <person name="James T."/>
            <person name="Longcore J."/>
            <person name="Birren B."/>
        </authorList>
    </citation>
    <scope>NUCLEOTIDE SEQUENCE [LARGE SCALE GENOMIC DNA]</scope>
    <source>
        <strain evidence="11 12">JEL423</strain>
    </source>
</reference>
<evidence type="ECO:0000256" key="7">
    <source>
        <dbReference type="PROSITE-ProRule" id="PRU00283"/>
    </source>
</evidence>
<keyword evidence="1 8" id="KW-0493">Microtubule</keyword>
<dbReference type="GO" id="GO:0005874">
    <property type="term" value="C:microtubule"/>
    <property type="evidence" value="ECO:0007669"/>
    <property type="project" value="UniProtKB-KW"/>
</dbReference>
<dbReference type="OrthoDB" id="3176171at2759"/>
<feature type="binding site" evidence="7">
    <location>
        <begin position="151"/>
        <end position="158"/>
    </location>
    <ligand>
        <name>ATP</name>
        <dbReference type="ChEBI" id="CHEBI:30616"/>
    </ligand>
</feature>